<evidence type="ECO:0000259" key="10">
    <source>
        <dbReference type="Pfam" id="PF16922"/>
    </source>
</evidence>
<dbReference type="Pfam" id="PF16922">
    <property type="entry name" value="SLD5_C"/>
    <property type="match status" value="1"/>
</dbReference>
<evidence type="ECO:0000256" key="6">
    <source>
        <dbReference type="ARBA" id="ARBA00022705"/>
    </source>
</evidence>
<organism evidence="11 12">
    <name type="scientific">Owenia fusiformis</name>
    <name type="common">Polychaete worm</name>
    <dbReference type="NCBI Taxonomy" id="6347"/>
    <lineage>
        <taxon>Eukaryota</taxon>
        <taxon>Metazoa</taxon>
        <taxon>Spiralia</taxon>
        <taxon>Lophotrochozoa</taxon>
        <taxon>Annelida</taxon>
        <taxon>Polychaeta</taxon>
        <taxon>Sedentaria</taxon>
        <taxon>Canalipalpata</taxon>
        <taxon>Sabellida</taxon>
        <taxon>Oweniida</taxon>
        <taxon>Oweniidae</taxon>
        <taxon>Owenia</taxon>
    </lineage>
</organism>
<dbReference type="EMBL" id="CAIIXF020000005">
    <property type="protein sequence ID" value="CAH1784883.1"/>
    <property type="molecule type" value="Genomic_DNA"/>
</dbReference>
<evidence type="ECO:0000259" key="9">
    <source>
        <dbReference type="Pfam" id="PF05916"/>
    </source>
</evidence>
<evidence type="ECO:0000256" key="7">
    <source>
        <dbReference type="ARBA" id="ARBA00023242"/>
    </source>
</evidence>
<keyword evidence="12" id="KW-1185">Reference proteome</keyword>
<dbReference type="CDD" id="cd21692">
    <property type="entry name" value="GINS_B_Sld5"/>
    <property type="match status" value="1"/>
</dbReference>
<evidence type="ECO:0000256" key="8">
    <source>
        <dbReference type="PIRNR" id="PIRNR007764"/>
    </source>
</evidence>
<keyword evidence="5" id="KW-0158">Chromosome</keyword>
<dbReference type="InterPro" id="IPR036224">
    <property type="entry name" value="GINS_bundle-like_dom_sf"/>
</dbReference>
<dbReference type="Gene3D" id="3.40.5.60">
    <property type="match status" value="1"/>
</dbReference>
<dbReference type="InterPro" id="IPR038749">
    <property type="entry name" value="Sld5_GINS_A"/>
</dbReference>
<dbReference type="SUPFAM" id="SSF160059">
    <property type="entry name" value="PriA/YqbF domain"/>
    <property type="match status" value="1"/>
</dbReference>
<dbReference type="CDD" id="cd11711">
    <property type="entry name" value="GINS_A_Sld5"/>
    <property type="match status" value="1"/>
</dbReference>
<comment type="caution">
    <text evidence="11">The sequence shown here is derived from an EMBL/GenBank/DDBJ whole genome shotgun (WGS) entry which is preliminary data.</text>
</comment>
<dbReference type="AlphaFoldDB" id="A0A8J1T5D0"/>
<evidence type="ECO:0000256" key="1">
    <source>
        <dbReference type="ARBA" id="ARBA00004123"/>
    </source>
</evidence>
<dbReference type="PANTHER" id="PTHR21206">
    <property type="entry name" value="SLD5 PROTEIN"/>
    <property type="match status" value="1"/>
</dbReference>
<dbReference type="Pfam" id="PF05916">
    <property type="entry name" value="Sld5"/>
    <property type="match status" value="1"/>
</dbReference>
<dbReference type="Gene3D" id="1.20.58.1030">
    <property type="match status" value="1"/>
</dbReference>
<keyword evidence="6 8" id="KW-0235">DNA replication</keyword>
<protein>
    <recommendedName>
        <fullName evidence="4 8">DNA replication complex GINS protein SLD5</fullName>
    </recommendedName>
</protein>
<dbReference type="Proteomes" id="UP000749559">
    <property type="component" value="Unassembled WGS sequence"/>
</dbReference>
<dbReference type="InterPro" id="IPR008591">
    <property type="entry name" value="GINS_Sld5"/>
</dbReference>
<dbReference type="PIRSF" id="PIRSF007764">
    <property type="entry name" value="Sld5"/>
    <property type="match status" value="1"/>
</dbReference>
<name>A0A8J1T5D0_OWEFU</name>
<evidence type="ECO:0000313" key="11">
    <source>
        <dbReference type="EMBL" id="CAH1784883.1"/>
    </source>
</evidence>
<dbReference type="GO" id="GO:0000811">
    <property type="term" value="C:GINS complex"/>
    <property type="evidence" value="ECO:0007669"/>
    <property type="project" value="UniProtKB-UniRule"/>
</dbReference>
<dbReference type="FunFam" id="1.20.58.1030:FF:000002">
    <property type="entry name" value="DNA replication complex GINS protein SLD5"/>
    <property type="match status" value="1"/>
</dbReference>
<evidence type="ECO:0000313" key="12">
    <source>
        <dbReference type="Proteomes" id="UP000749559"/>
    </source>
</evidence>
<dbReference type="InterPro" id="IPR021151">
    <property type="entry name" value="GINS_A"/>
</dbReference>
<dbReference type="InterPro" id="IPR031633">
    <property type="entry name" value="SLD5_C"/>
</dbReference>
<accession>A0A8J1T5D0</accession>
<proteinExistence type="inferred from homology"/>
<evidence type="ECO:0000256" key="3">
    <source>
        <dbReference type="ARBA" id="ARBA00008187"/>
    </source>
</evidence>
<keyword evidence="7 8" id="KW-0539">Nucleus</keyword>
<dbReference type="OrthoDB" id="338231at2759"/>
<reference evidence="11" key="1">
    <citation type="submission" date="2022-03" db="EMBL/GenBank/DDBJ databases">
        <authorList>
            <person name="Martin C."/>
        </authorList>
    </citation>
    <scope>NUCLEOTIDE SEQUENCE</scope>
</reference>
<evidence type="ECO:0000256" key="4">
    <source>
        <dbReference type="ARBA" id="ARBA00014804"/>
    </source>
</evidence>
<sequence length="221" mass="25707">MDDIFESTESTSDGEEEEISAAEVLQKLEEAWLNEKFSPELLETKTEIVECMMDQIKEMEENISRAKKGDFKVSVHRMELDRIRFILSSYLRTRLEKIEKNTQYILEQESNRPETDAPHLSPEEYAFAKEFQDHNESHYKQIALRHMPPNLQTLDPKLAMVRPNLDSYVFLRVNQNTEGVLVDEETIEAREEIIDLEKGNQHIIKYRPVAPLVNSAAVALI</sequence>
<feature type="domain" description="DNA replication complex GINS protein SLD5 C-terminal" evidence="10">
    <location>
        <begin position="163"/>
        <end position="221"/>
    </location>
</feature>
<feature type="domain" description="GINS subunit" evidence="9">
    <location>
        <begin position="70"/>
        <end position="142"/>
    </location>
</feature>
<dbReference type="FunFam" id="3.40.5.60:FF:000001">
    <property type="entry name" value="DNA replication complex GINS protein SLD5"/>
    <property type="match status" value="1"/>
</dbReference>
<dbReference type="GO" id="GO:0006261">
    <property type="term" value="P:DNA-templated DNA replication"/>
    <property type="evidence" value="ECO:0007669"/>
    <property type="project" value="InterPro"/>
</dbReference>
<evidence type="ECO:0000256" key="5">
    <source>
        <dbReference type="ARBA" id="ARBA00022454"/>
    </source>
</evidence>
<gene>
    <name evidence="11" type="ORF">OFUS_LOCUS11009</name>
</gene>
<comment type="function">
    <text evidence="8">The GINS complex plays an essential role in the initiation of DNA replication.</text>
</comment>
<dbReference type="GO" id="GO:0000727">
    <property type="term" value="P:double-strand break repair via break-induced replication"/>
    <property type="evidence" value="ECO:0007669"/>
    <property type="project" value="TreeGrafter"/>
</dbReference>
<evidence type="ECO:0000256" key="2">
    <source>
        <dbReference type="ARBA" id="ARBA00004286"/>
    </source>
</evidence>
<dbReference type="PANTHER" id="PTHR21206:SF0">
    <property type="entry name" value="DNA REPLICATION COMPLEX GINS PROTEIN SLD5"/>
    <property type="match status" value="1"/>
</dbReference>
<comment type="similarity">
    <text evidence="3 8">Belongs to the GINS4/SLD5 family.</text>
</comment>
<dbReference type="SUPFAM" id="SSF158573">
    <property type="entry name" value="GINS helical bundle-like"/>
    <property type="match status" value="1"/>
</dbReference>
<comment type="subcellular location">
    <subcellularLocation>
        <location evidence="2">Chromosome</location>
    </subcellularLocation>
    <subcellularLocation>
        <location evidence="1 8">Nucleus</location>
    </subcellularLocation>
</comment>